<feature type="compositionally biased region" description="Low complexity" evidence="1">
    <location>
        <begin position="62"/>
        <end position="78"/>
    </location>
</feature>
<keyword evidence="3" id="KW-1185">Reference proteome</keyword>
<proteinExistence type="predicted"/>
<feature type="compositionally biased region" description="Low complexity" evidence="1">
    <location>
        <begin position="1"/>
        <end position="13"/>
    </location>
</feature>
<protein>
    <submittedName>
        <fullName evidence="2">Uncharacterized protein</fullName>
    </submittedName>
</protein>
<feature type="region of interest" description="Disordered" evidence="1">
    <location>
        <begin position="57"/>
        <end position="86"/>
    </location>
</feature>
<gene>
    <name evidence="2" type="ORF">HYALB_00013450</name>
</gene>
<dbReference type="EMBL" id="CAJVRM010000304">
    <property type="protein sequence ID" value="CAG8979282.1"/>
    <property type="molecule type" value="Genomic_DNA"/>
</dbReference>
<comment type="caution">
    <text evidence="2">The sequence shown here is derived from an EMBL/GenBank/DDBJ whole genome shotgun (WGS) entry which is preliminary data.</text>
</comment>
<evidence type="ECO:0000313" key="3">
    <source>
        <dbReference type="Proteomes" id="UP000701801"/>
    </source>
</evidence>
<feature type="region of interest" description="Disordered" evidence="1">
    <location>
        <begin position="1"/>
        <end position="44"/>
    </location>
</feature>
<sequence>MCCTSSSTSTSSSEEAEGCLCGEPNCSTSSSEDESEVFQIPGEFPHDIIITDISSEREGEHYSFSSDSESESETSFHSIPGSFPNTTHLTGNEHLRALEDGIEGDPIDLPQNRRTLTVPPVDISSRASVRRQTISEDTQRRRHGCVSGCFGCPACEKRGDDADVEDLDLEAGEIDEGSHLYLSFSVPHVI</sequence>
<evidence type="ECO:0000256" key="1">
    <source>
        <dbReference type="SAM" id="MobiDB-lite"/>
    </source>
</evidence>
<dbReference type="Proteomes" id="UP000701801">
    <property type="component" value="Unassembled WGS sequence"/>
</dbReference>
<name>A0A9N9LVJ3_9HELO</name>
<evidence type="ECO:0000313" key="2">
    <source>
        <dbReference type="EMBL" id="CAG8979282.1"/>
    </source>
</evidence>
<reference evidence="2" key="1">
    <citation type="submission" date="2021-07" db="EMBL/GenBank/DDBJ databases">
        <authorList>
            <person name="Durling M."/>
        </authorList>
    </citation>
    <scope>NUCLEOTIDE SEQUENCE</scope>
</reference>
<accession>A0A9N9LVJ3</accession>
<dbReference type="OrthoDB" id="10447926at2759"/>
<organism evidence="2 3">
    <name type="scientific">Hymenoscyphus albidus</name>
    <dbReference type="NCBI Taxonomy" id="595503"/>
    <lineage>
        <taxon>Eukaryota</taxon>
        <taxon>Fungi</taxon>
        <taxon>Dikarya</taxon>
        <taxon>Ascomycota</taxon>
        <taxon>Pezizomycotina</taxon>
        <taxon>Leotiomycetes</taxon>
        <taxon>Helotiales</taxon>
        <taxon>Helotiaceae</taxon>
        <taxon>Hymenoscyphus</taxon>
    </lineage>
</organism>
<dbReference type="AlphaFoldDB" id="A0A9N9LVJ3"/>